<proteinExistence type="inferred from homology"/>
<evidence type="ECO:0000256" key="6">
    <source>
        <dbReference type="ARBA" id="ARBA00023136"/>
    </source>
</evidence>
<keyword evidence="7" id="KW-0998">Cell outer membrane</keyword>
<dbReference type="RefSeq" id="WP_214236303.1">
    <property type="nucleotide sequence ID" value="NZ_JABBFR010000003.1"/>
</dbReference>
<comment type="similarity">
    <text evidence="2">Belongs to the fimbrial export usher family.</text>
</comment>
<keyword evidence="5 8" id="KW-0732">Signal</keyword>
<dbReference type="PANTHER" id="PTHR30451">
    <property type="entry name" value="OUTER MEMBRANE USHER PROTEIN"/>
    <property type="match status" value="1"/>
</dbReference>
<name>A0ABS5SU21_9GAMM</name>
<evidence type="ECO:0000313" key="10">
    <source>
        <dbReference type="EMBL" id="MBT0723596.1"/>
    </source>
</evidence>
<keyword evidence="11" id="KW-1185">Reference proteome</keyword>
<dbReference type="Proteomes" id="UP000790096">
    <property type="component" value="Unassembled WGS sequence"/>
</dbReference>
<evidence type="ECO:0000256" key="4">
    <source>
        <dbReference type="ARBA" id="ARBA00022692"/>
    </source>
</evidence>
<feature type="signal peptide" evidence="8">
    <location>
        <begin position="1"/>
        <end position="21"/>
    </location>
</feature>
<sequence>MYRKHKKILLLLLLWDVKAYSVSFNTNLLAGNSKNTEISHFYNEGNIPQGIQTLDIYVNDEWKCRCDLIFDDKKNILIKSEDAEKLGVKFKNEKKNTILLSSLVHGGSISARIKTLSLYLTIPQKYILDLPAGYPPISEWDNGVPALLLSYNSNYYKTLSKIKNQEDSYVFYTGLRSGINVFGVQLRDESNISKSISNGYHLENSTRYLRKPLTSLKANFLAGDFYTEGDIFESVRMRGIALSSDNNMLAPSQQGFSPIIRGVAQTNALVSILQNGSTIYQKNVPPGPFSFDNIQPTGTSGDLVVKVLEANGNVQTFTVPYSSVPGMLKP</sequence>
<accession>A0ABS5SU21</accession>
<reference evidence="10 11" key="1">
    <citation type="submission" date="2020-04" db="EMBL/GenBank/DDBJ databases">
        <title>Genome sequencing of Rosenbergiella species.</title>
        <authorList>
            <person name="Alvarez-Perez S."/>
            <person name="Lievens B."/>
        </authorList>
    </citation>
    <scope>NUCLEOTIDE SEQUENCE [LARGE SCALE GENOMIC DNA]</scope>
    <source>
        <strain evidence="10 11">S61</strain>
    </source>
</reference>
<feature type="non-terminal residue" evidence="10">
    <location>
        <position position="330"/>
    </location>
</feature>
<feature type="domain" description="PapC N-terminal" evidence="9">
    <location>
        <begin position="23"/>
        <end position="154"/>
    </location>
</feature>
<keyword evidence="3" id="KW-0813">Transport</keyword>
<feature type="chain" id="PRO_5047016089" evidence="8">
    <location>
        <begin position="22"/>
        <end position="330"/>
    </location>
</feature>
<evidence type="ECO:0000256" key="5">
    <source>
        <dbReference type="ARBA" id="ARBA00022729"/>
    </source>
</evidence>
<keyword evidence="4" id="KW-0812">Transmembrane</keyword>
<evidence type="ECO:0000256" key="3">
    <source>
        <dbReference type="ARBA" id="ARBA00022448"/>
    </source>
</evidence>
<dbReference type="SUPFAM" id="SSF141729">
    <property type="entry name" value="FimD N-terminal domain-like"/>
    <property type="match status" value="1"/>
</dbReference>
<dbReference type="Pfam" id="PF13954">
    <property type="entry name" value="PapC_N"/>
    <property type="match status" value="1"/>
</dbReference>
<dbReference type="PANTHER" id="PTHR30451:SF3">
    <property type="entry name" value="OUTER MEMBRANE USHER PROTEIN HTRE-RELATED"/>
    <property type="match status" value="1"/>
</dbReference>
<evidence type="ECO:0000256" key="2">
    <source>
        <dbReference type="ARBA" id="ARBA00008064"/>
    </source>
</evidence>
<evidence type="ECO:0000313" key="11">
    <source>
        <dbReference type="Proteomes" id="UP000790096"/>
    </source>
</evidence>
<evidence type="ECO:0000259" key="9">
    <source>
        <dbReference type="Pfam" id="PF13954"/>
    </source>
</evidence>
<evidence type="ECO:0000256" key="8">
    <source>
        <dbReference type="SAM" id="SignalP"/>
    </source>
</evidence>
<organism evidence="10 11">
    <name type="scientific">Rosenbergiella gaditana</name>
    <dbReference type="NCBI Taxonomy" id="2726987"/>
    <lineage>
        <taxon>Bacteria</taxon>
        <taxon>Pseudomonadati</taxon>
        <taxon>Pseudomonadota</taxon>
        <taxon>Gammaproteobacteria</taxon>
        <taxon>Enterobacterales</taxon>
        <taxon>Erwiniaceae</taxon>
        <taxon>Rosenbergiella</taxon>
    </lineage>
</organism>
<protein>
    <submittedName>
        <fullName evidence="10">Fimbrial biogenesis outer membrane usher protein</fullName>
    </submittedName>
</protein>
<evidence type="ECO:0000256" key="1">
    <source>
        <dbReference type="ARBA" id="ARBA00004571"/>
    </source>
</evidence>
<dbReference type="InterPro" id="IPR025885">
    <property type="entry name" value="PapC_N"/>
</dbReference>
<keyword evidence="6" id="KW-0472">Membrane</keyword>
<dbReference type="Gene3D" id="3.10.20.410">
    <property type="match status" value="1"/>
</dbReference>
<dbReference type="Pfam" id="PF00577">
    <property type="entry name" value="Usher"/>
    <property type="match status" value="1"/>
</dbReference>
<dbReference type="EMBL" id="JABBFR010000003">
    <property type="protein sequence ID" value="MBT0723596.1"/>
    <property type="molecule type" value="Genomic_DNA"/>
</dbReference>
<dbReference type="InterPro" id="IPR000015">
    <property type="entry name" value="Fimb_usher"/>
</dbReference>
<dbReference type="InterPro" id="IPR037224">
    <property type="entry name" value="PapC_N_sf"/>
</dbReference>
<comment type="caution">
    <text evidence="10">The sequence shown here is derived from an EMBL/GenBank/DDBJ whole genome shotgun (WGS) entry which is preliminary data.</text>
</comment>
<dbReference type="Gene3D" id="2.60.40.3110">
    <property type="match status" value="1"/>
</dbReference>
<comment type="subcellular location">
    <subcellularLocation>
        <location evidence="1">Cell outer membrane</location>
        <topology evidence="1">Multi-pass membrane protein</topology>
    </subcellularLocation>
</comment>
<gene>
    <name evidence="10" type="ORF">HH682_03870</name>
</gene>
<evidence type="ECO:0000256" key="7">
    <source>
        <dbReference type="ARBA" id="ARBA00023237"/>
    </source>
</evidence>